<reference evidence="1 2" key="1">
    <citation type="submission" date="2016-11" db="EMBL/GenBank/DDBJ databases">
        <authorList>
            <person name="Jaros S."/>
            <person name="Januszkiewicz K."/>
            <person name="Wedrychowicz H."/>
        </authorList>
    </citation>
    <scope>NUCLEOTIDE SEQUENCE [LARGE SCALE GENOMIC DNA]</scope>
    <source>
        <strain evidence="1 2">DSM 29589</strain>
    </source>
</reference>
<gene>
    <name evidence="1" type="ORF">SAMN05444398_12339</name>
</gene>
<dbReference type="OrthoDB" id="9799165at2"/>
<accession>A0A1M7JZX2</accession>
<dbReference type="EMBL" id="FRBR01000023">
    <property type="protein sequence ID" value="SHM58505.1"/>
    <property type="molecule type" value="Genomic_DNA"/>
</dbReference>
<protein>
    <recommendedName>
        <fullName evidence="3">DUF4202 domain-containing protein</fullName>
    </recommendedName>
</protein>
<dbReference type="InterPro" id="IPR025255">
    <property type="entry name" value="DUF4202"/>
</dbReference>
<sequence>MTRLEQAFAMIDAANAADPTQEDGQPAAKLYGQRMSAEMERLFPDAADPLKIAARGQHIERWTLKRKDFPEGRTGYLTWRSELAEHHARRVGEIMREAGYSGDDAAAAGRMIRKEGIKRDADVQALEDVICFVFLKWYFAPFAGTQDPDKLDRIVAKTARKMSAEGRARVLDEFDLPEAFAEKFRV</sequence>
<dbReference type="AlphaFoldDB" id="A0A1M7JZX2"/>
<evidence type="ECO:0008006" key="3">
    <source>
        <dbReference type="Google" id="ProtNLM"/>
    </source>
</evidence>
<proteinExistence type="predicted"/>
<dbReference type="PANTHER" id="PTHR41729:SF1">
    <property type="entry name" value="GLUTAMYL-TRNA SYNTHETASE"/>
    <property type="match status" value="1"/>
</dbReference>
<evidence type="ECO:0000313" key="2">
    <source>
        <dbReference type="Proteomes" id="UP000183974"/>
    </source>
</evidence>
<dbReference type="RefSeq" id="WP_073037803.1">
    <property type="nucleotide sequence ID" value="NZ_BMLR01000022.1"/>
</dbReference>
<organism evidence="1 2">
    <name type="scientific">Roseovarius pacificus</name>
    <dbReference type="NCBI Taxonomy" id="337701"/>
    <lineage>
        <taxon>Bacteria</taxon>
        <taxon>Pseudomonadati</taxon>
        <taxon>Pseudomonadota</taxon>
        <taxon>Alphaproteobacteria</taxon>
        <taxon>Rhodobacterales</taxon>
        <taxon>Roseobacteraceae</taxon>
        <taxon>Roseovarius</taxon>
    </lineage>
</organism>
<dbReference type="PANTHER" id="PTHR41729">
    <property type="entry name" value="GLUTAMYL-TRNA SYNTHETASE"/>
    <property type="match status" value="1"/>
</dbReference>
<keyword evidence="2" id="KW-1185">Reference proteome</keyword>
<dbReference type="Pfam" id="PF13875">
    <property type="entry name" value="DUF4202"/>
    <property type="match status" value="1"/>
</dbReference>
<evidence type="ECO:0000313" key="1">
    <source>
        <dbReference type="EMBL" id="SHM58505.1"/>
    </source>
</evidence>
<name>A0A1M7JZX2_9RHOB</name>
<dbReference type="STRING" id="337701.SAMN05444398_12339"/>
<dbReference type="Proteomes" id="UP000183974">
    <property type="component" value="Unassembled WGS sequence"/>
</dbReference>